<dbReference type="Gene3D" id="3.90.1150.10">
    <property type="entry name" value="Aspartate Aminotransferase, domain 1"/>
    <property type="match status" value="1"/>
</dbReference>
<feature type="domain" description="Aminotransferase class V" evidence="3">
    <location>
        <begin position="3"/>
        <end position="365"/>
    </location>
</feature>
<dbReference type="Gene3D" id="3.40.640.10">
    <property type="entry name" value="Type I PLP-dependent aspartate aminotransferase-like (Major domain)"/>
    <property type="match status" value="1"/>
</dbReference>
<dbReference type="Pfam" id="PF00266">
    <property type="entry name" value="Aminotran_5"/>
    <property type="match status" value="1"/>
</dbReference>
<keyword evidence="2" id="KW-0663">Pyridoxal phosphate</keyword>
<organism evidence="4 5">
    <name type="scientific">Pontibacillus salicampi</name>
    <dbReference type="NCBI Taxonomy" id="1449801"/>
    <lineage>
        <taxon>Bacteria</taxon>
        <taxon>Bacillati</taxon>
        <taxon>Bacillota</taxon>
        <taxon>Bacilli</taxon>
        <taxon>Bacillales</taxon>
        <taxon>Bacillaceae</taxon>
        <taxon>Pontibacillus</taxon>
    </lineage>
</organism>
<evidence type="ECO:0000256" key="2">
    <source>
        <dbReference type="ARBA" id="ARBA00022898"/>
    </source>
</evidence>
<dbReference type="InterPro" id="IPR015422">
    <property type="entry name" value="PyrdxlP-dep_Trfase_small"/>
</dbReference>
<dbReference type="PANTHER" id="PTHR11601">
    <property type="entry name" value="CYSTEINE DESULFURYLASE FAMILY MEMBER"/>
    <property type="match status" value="1"/>
</dbReference>
<proteinExistence type="predicted"/>
<dbReference type="InterPro" id="IPR015421">
    <property type="entry name" value="PyrdxlP-dep_Trfase_major"/>
</dbReference>
<dbReference type="PANTHER" id="PTHR11601:SF36">
    <property type="entry name" value="CYSTEINE DESULFURASE NIFS-RELATED"/>
    <property type="match status" value="1"/>
</dbReference>
<evidence type="ECO:0000313" key="5">
    <source>
        <dbReference type="Proteomes" id="UP001589836"/>
    </source>
</evidence>
<dbReference type="InterPro" id="IPR015424">
    <property type="entry name" value="PyrdxlP-dep_Trfase"/>
</dbReference>
<name>A0ABV6LPS7_9BACI</name>
<dbReference type="EMBL" id="JBHLTP010000010">
    <property type="protein sequence ID" value="MFC0524248.1"/>
    <property type="molecule type" value="Genomic_DNA"/>
</dbReference>
<sequence length="382" mass="41651">MRYFDYAATCPMDDSAIEAYSKAAQSYYGNTESLHDFGTQAETLLTECRGTIAQLLGGEAEGICFTSGGTESNFLGIHALLQDTKAERNHIIVSQAEHASIQNIAAQQKREGNEVTYIPYTKEGTIDLELLEAALQRGNAVVAIQHVNPELGTIQPVQAVSALCKDYRALLHVDGVQAFGKVDVADTVKEVHSYAISSHKVYGPKGVGALYICPRISVRPLLPNGTHENGMRPGTVNTPGIVAFTVAAQGVMEKLGERVSIYTRLHSRFKQQLHPVEDCIDWIIPSSIKTIPSVIGLCVKQVEGQWMMLEGNRRGFAFSTGSACHVNSQTPTATLTAMGIGAEEARTFIRISFGKDHTEEDIDALCSCLVETIEERYNIMVK</sequence>
<dbReference type="Proteomes" id="UP001589836">
    <property type="component" value="Unassembled WGS sequence"/>
</dbReference>
<dbReference type="InterPro" id="IPR000192">
    <property type="entry name" value="Aminotrans_V_dom"/>
</dbReference>
<dbReference type="SUPFAM" id="SSF53383">
    <property type="entry name" value="PLP-dependent transferases"/>
    <property type="match status" value="1"/>
</dbReference>
<evidence type="ECO:0000313" key="4">
    <source>
        <dbReference type="EMBL" id="MFC0524248.1"/>
    </source>
</evidence>
<gene>
    <name evidence="4" type="ORF">ACFFGV_11795</name>
</gene>
<reference evidence="4 5" key="1">
    <citation type="submission" date="2024-09" db="EMBL/GenBank/DDBJ databases">
        <authorList>
            <person name="Sun Q."/>
            <person name="Mori K."/>
        </authorList>
    </citation>
    <scope>NUCLEOTIDE SEQUENCE [LARGE SCALE GENOMIC DNA]</scope>
    <source>
        <strain evidence="4 5">NCAIM B.02529</strain>
    </source>
</reference>
<evidence type="ECO:0000256" key="1">
    <source>
        <dbReference type="ARBA" id="ARBA00001933"/>
    </source>
</evidence>
<dbReference type="InterPro" id="IPR016454">
    <property type="entry name" value="Cysteine_dSase"/>
</dbReference>
<comment type="caution">
    <text evidence="4">The sequence shown here is derived from an EMBL/GenBank/DDBJ whole genome shotgun (WGS) entry which is preliminary data.</text>
</comment>
<keyword evidence="5" id="KW-1185">Reference proteome</keyword>
<dbReference type="NCBIfam" id="NF002806">
    <property type="entry name" value="PRK02948.1"/>
    <property type="match status" value="1"/>
</dbReference>
<evidence type="ECO:0000259" key="3">
    <source>
        <dbReference type="Pfam" id="PF00266"/>
    </source>
</evidence>
<dbReference type="PIRSF" id="PIRSF005572">
    <property type="entry name" value="NifS"/>
    <property type="match status" value="1"/>
</dbReference>
<dbReference type="RefSeq" id="WP_377348035.1">
    <property type="nucleotide sequence ID" value="NZ_JBHLTP010000010.1"/>
</dbReference>
<comment type="cofactor">
    <cofactor evidence="1">
        <name>pyridoxal 5'-phosphate</name>
        <dbReference type="ChEBI" id="CHEBI:597326"/>
    </cofactor>
</comment>
<accession>A0ABV6LPS7</accession>
<dbReference type="Gene3D" id="1.10.260.50">
    <property type="match status" value="1"/>
</dbReference>
<protein>
    <submittedName>
        <fullName evidence="4">IscS subfamily cysteine desulfurase</fullName>
    </submittedName>
</protein>